<dbReference type="PANTHER" id="PTHR30466:SF11">
    <property type="entry name" value="FLAVIN-DEPENDENT MONOOXYGENASE, REDUCTASE SUBUNIT HSAB"/>
    <property type="match status" value="1"/>
</dbReference>
<dbReference type="Proteomes" id="UP000050413">
    <property type="component" value="Unassembled WGS sequence"/>
</dbReference>
<dbReference type="SMART" id="SM00903">
    <property type="entry name" value="Flavin_Reduct"/>
    <property type="match status" value="1"/>
</dbReference>
<evidence type="ECO:0000313" key="5">
    <source>
        <dbReference type="EMBL" id="KPP93473.1"/>
    </source>
</evidence>
<organism evidence="5 6">
    <name type="scientific">Roseibaca calidilacus</name>
    <dbReference type="NCBI Taxonomy" id="1666912"/>
    <lineage>
        <taxon>Bacteria</taxon>
        <taxon>Pseudomonadati</taxon>
        <taxon>Pseudomonadota</taxon>
        <taxon>Alphaproteobacteria</taxon>
        <taxon>Rhodobacterales</taxon>
        <taxon>Paracoccaceae</taxon>
        <taxon>Roseinatronobacter</taxon>
    </lineage>
</organism>
<dbReference type="SUPFAM" id="SSF50475">
    <property type="entry name" value="FMN-binding split barrel"/>
    <property type="match status" value="1"/>
</dbReference>
<dbReference type="InterPro" id="IPR012349">
    <property type="entry name" value="Split_barrel_FMN-bd"/>
</dbReference>
<keyword evidence="2" id="KW-0560">Oxidoreductase</keyword>
<protein>
    <submittedName>
        <fullName evidence="5">DIM6/NTAB family protein</fullName>
    </submittedName>
    <submittedName>
        <fullName evidence="4">NADH-FMN oxidoreductase RutF, flavin reductase (DIM6/NTAB) family</fullName>
    </submittedName>
</protein>
<dbReference type="Pfam" id="PF01613">
    <property type="entry name" value="Flavin_Reduct"/>
    <property type="match status" value="1"/>
</dbReference>
<comment type="similarity">
    <text evidence="1">Belongs to the non-flavoprotein flavin reductase family.</text>
</comment>
<dbReference type="EMBL" id="FBYC01000004">
    <property type="protein sequence ID" value="CUX80604.1"/>
    <property type="molecule type" value="Genomic_DNA"/>
</dbReference>
<reference evidence="5 6" key="1">
    <citation type="submission" date="2015-09" db="EMBL/GenBank/DDBJ databases">
        <title>Identification and resolution of microdiversity through metagenomic sequencing of parallel consortia.</title>
        <authorList>
            <person name="Nelson W.C."/>
            <person name="Romine M.F."/>
            <person name="Lindemann S.R."/>
        </authorList>
    </citation>
    <scope>NUCLEOTIDE SEQUENCE [LARGE SCALE GENOMIC DNA]</scope>
    <source>
        <strain evidence="5">HL-91</strain>
    </source>
</reference>
<evidence type="ECO:0000259" key="3">
    <source>
        <dbReference type="SMART" id="SM00903"/>
    </source>
</evidence>
<dbReference type="RefSeq" id="WP_245638780.1">
    <property type="nucleotide sequence ID" value="NZ_FBYC01000004.1"/>
</dbReference>
<dbReference type="EMBL" id="LJSG01000008">
    <property type="protein sequence ID" value="KPP93473.1"/>
    <property type="molecule type" value="Genomic_DNA"/>
</dbReference>
<gene>
    <name evidence="4" type="ORF">Ga0058931_1229</name>
    <name evidence="5" type="ORF">HLUCCA05_10895</name>
</gene>
<dbReference type="AlphaFoldDB" id="A0A0N8K840"/>
<dbReference type="GO" id="GO:0042602">
    <property type="term" value="F:riboflavin reductase (NADPH) activity"/>
    <property type="evidence" value="ECO:0007669"/>
    <property type="project" value="TreeGrafter"/>
</dbReference>
<sequence>MDGAVMNEQVFTPDAEHQRAFRDALGRFATGVTVVTTQTADGPVGITANSFAALSLDPALVMWAPGRFSRRFEVFEQAAHFAIHVMAEDQLELARHFARDGFDFSLPGIAPGLGEAPLLQGCLARFECTRHAVYPGGDHAIVVGEVQRVATRAGAGLSFFGGSYGAIG</sequence>
<evidence type="ECO:0000256" key="2">
    <source>
        <dbReference type="ARBA" id="ARBA00023002"/>
    </source>
</evidence>
<proteinExistence type="inferred from homology"/>
<evidence type="ECO:0000256" key="1">
    <source>
        <dbReference type="ARBA" id="ARBA00008898"/>
    </source>
</evidence>
<name>A0A0N8K840_9RHOB</name>
<dbReference type="Gene3D" id="2.30.110.10">
    <property type="entry name" value="Electron Transport, Fmn-binding Protein, Chain A"/>
    <property type="match status" value="1"/>
</dbReference>
<dbReference type="PANTHER" id="PTHR30466">
    <property type="entry name" value="FLAVIN REDUCTASE"/>
    <property type="match status" value="1"/>
</dbReference>
<dbReference type="Proteomes" id="UP000182045">
    <property type="component" value="Unassembled WGS sequence"/>
</dbReference>
<dbReference type="InterPro" id="IPR002563">
    <property type="entry name" value="Flavin_Rdtase-like_dom"/>
</dbReference>
<evidence type="ECO:0000313" key="4">
    <source>
        <dbReference type="EMBL" id="CUX80604.1"/>
    </source>
</evidence>
<evidence type="ECO:0000313" key="7">
    <source>
        <dbReference type="Proteomes" id="UP000182045"/>
    </source>
</evidence>
<dbReference type="STRING" id="1666912.Ga0058931_1229"/>
<feature type="domain" description="Flavin reductase like" evidence="3">
    <location>
        <begin position="25"/>
        <end position="166"/>
    </location>
</feature>
<dbReference type="InterPro" id="IPR050268">
    <property type="entry name" value="NADH-dep_flavin_reductase"/>
</dbReference>
<comment type="caution">
    <text evidence="5">The sequence shown here is derived from an EMBL/GenBank/DDBJ whole genome shotgun (WGS) entry which is preliminary data.</text>
</comment>
<evidence type="ECO:0000313" key="6">
    <source>
        <dbReference type="Proteomes" id="UP000050413"/>
    </source>
</evidence>
<accession>A0A0N8K840</accession>
<keyword evidence="7" id="KW-1185">Reference proteome</keyword>
<reference evidence="4 7" key="2">
    <citation type="submission" date="2016-01" db="EMBL/GenBank/DDBJ databases">
        <authorList>
            <person name="Varghese N."/>
        </authorList>
    </citation>
    <scope>NUCLEOTIDE SEQUENCE [LARGE SCALE GENOMIC DNA]</scope>
    <source>
        <strain evidence="4 7">HL-91</strain>
    </source>
</reference>
<dbReference type="PATRIC" id="fig|1666912.4.peg.2365"/>
<dbReference type="GO" id="GO:0010181">
    <property type="term" value="F:FMN binding"/>
    <property type="evidence" value="ECO:0007669"/>
    <property type="project" value="InterPro"/>
</dbReference>